<proteinExistence type="predicted"/>
<evidence type="ECO:0000313" key="2">
    <source>
        <dbReference type="Proteomes" id="UP001595698"/>
    </source>
</evidence>
<dbReference type="RefSeq" id="WP_386190718.1">
    <property type="nucleotide sequence ID" value="NZ_JBHSBC010000020.1"/>
</dbReference>
<keyword evidence="2" id="KW-1185">Reference proteome</keyword>
<sequence>MSTPPAIACPAFTTTTCIVARCCDCDYTFGYDDDTHFLTLESARRTMTADGWSRAHDAEPVGRDISADAERWRCQGCTAVRACATSGHQPYTPQPWIDPRTGVRFHAGQICERCSASLTKPTCQRPPADYPTAAPMARHLYWDHTSLPEGADLTTAVALLIDQANAVGWRERWDAYLAAHPDAVRHDGDHTPDIAAGIAAADQLIILVQQLRQRLADTTIPPATGLPGCLPVSHRDLMTQTVDAVLAALDDRDLTAAREHFRQAVHSDPSAVTDLLKRLAAAVAIPAGLVMVGSGIDIWANPHRADWAWRCGDCPWTGSNYRSLAIARTAAEEHAQDHQADGTPIPVVVEYGSALHTERTSS</sequence>
<dbReference type="Proteomes" id="UP001595698">
    <property type="component" value="Unassembled WGS sequence"/>
</dbReference>
<gene>
    <name evidence="1" type="ORF">ACFOYY_20165</name>
</gene>
<protein>
    <recommendedName>
        <fullName evidence="3">4Fe-4S Wbl-type domain-containing protein</fullName>
    </recommendedName>
</protein>
<reference evidence="2" key="1">
    <citation type="journal article" date="2019" name="Int. J. Syst. Evol. Microbiol.">
        <title>The Global Catalogue of Microorganisms (GCM) 10K type strain sequencing project: providing services to taxonomists for standard genome sequencing and annotation.</title>
        <authorList>
            <consortium name="The Broad Institute Genomics Platform"/>
            <consortium name="The Broad Institute Genome Sequencing Center for Infectious Disease"/>
            <person name="Wu L."/>
            <person name="Ma J."/>
        </authorList>
    </citation>
    <scope>NUCLEOTIDE SEQUENCE [LARGE SCALE GENOMIC DNA]</scope>
    <source>
        <strain evidence="2">TBRC 7912</strain>
    </source>
</reference>
<comment type="caution">
    <text evidence="1">The sequence shown here is derived from an EMBL/GenBank/DDBJ whole genome shotgun (WGS) entry which is preliminary data.</text>
</comment>
<name>A0ABV8F394_9ACTN</name>
<dbReference type="EMBL" id="JBHSBC010000020">
    <property type="protein sequence ID" value="MFC3982470.1"/>
    <property type="molecule type" value="Genomic_DNA"/>
</dbReference>
<accession>A0ABV8F394</accession>
<evidence type="ECO:0008006" key="3">
    <source>
        <dbReference type="Google" id="ProtNLM"/>
    </source>
</evidence>
<evidence type="ECO:0000313" key="1">
    <source>
        <dbReference type="EMBL" id="MFC3982470.1"/>
    </source>
</evidence>
<organism evidence="1 2">
    <name type="scientific">Streptosporangium jomthongense</name>
    <dbReference type="NCBI Taxonomy" id="1193683"/>
    <lineage>
        <taxon>Bacteria</taxon>
        <taxon>Bacillati</taxon>
        <taxon>Actinomycetota</taxon>
        <taxon>Actinomycetes</taxon>
        <taxon>Streptosporangiales</taxon>
        <taxon>Streptosporangiaceae</taxon>
        <taxon>Streptosporangium</taxon>
    </lineage>
</organism>